<proteinExistence type="predicted"/>
<dbReference type="AlphaFoldDB" id="A0A1Y6B7U7"/>
<gene>
    <name evidence="1" type="ORF">SAMN06296036_102366</name>
</gene>
<dbReference type="EMBL" id="FWZT01000002">
    <property type="protein sequence ID" value="SME97555.1"/>
    <property type="molecule type" value="Genomic_DNA"/>
</dbReference>
<accession>A0A1Y6B7U7</accession>
<reference evidence="2" key="1">
    <citation type="submission" date="2017-04" db="EMBL/GenBank/DDBJ databases">
        <authorList>
            <person name="Varghese N."/>
            <person name="Submissions S."/>
        </authorList>
    </citation>
    <scope>NUCLEOTIDE SEQUENCE [LARGE SCALE GENOMIC DNA]</scope>
    <source>
        <strain evidence="2">RKEM611</strain>
    </source>
</reference>
<dbReference type="Proteomes" id="UP000192907">
    <property type="component" value="Unassembled WGS sequence"/>
</dbReference>
<protein>
    <submittedName>
        <fullName evidence="1">Uncharacterized protein</fullName>
    </submittedName>
</protein>
<evidence type="ECO:0000313" key="1">
    <source>
        <dbReference type="EMBL" id="SME97555.1"/>
    </source>
</evidence>
<organism evidence="1 2">
    <name type="scientific">Pseudobacteriovorax antillogorgiicola</name>
    <dbReference type="NCBI Taxonomy" id="1513793"/>
    <lineage>
        <taxon>Bacteria</taxon>
        <taxon>Pseudomonadati</taxon>
        <taxon>Bdellovibrionota</taxon>
        <taxon>Oligoflexia</taxon>
        <taxon>Oligoflexales</taxon>
        <taxon>Pseudobacteriovoracaceae</taxon>
        <taxon>Pseudobacteriovorax</taxon>
    </lineage>
</organism>
<dbReference type="RefSeq" id="WP_159455133.1">
    <property type="nucleotide sequence ID" value="NZ_FWZT01000002.1"/>
</dbReference>
<sequence length="54" mass="6232">MTSKVQTDIEKLEERDWFDFGKGPELVVAITRFDNDTAWVLTQDGEYTIPTAPR</sequence>
<keyword evidence="2" id="KW-1185">Reference proteome</keyword>
<evidence type="ECO:0000313" key="2">
    <source>
        <dbReference type="Proteomes" id="UP000192907"/>
    </source>
</evidence>
<name>A0A1Y6B7U7_9BACT</name>